<comment type="cofactor">
    <cofactor evidence="1">
        <name>Mn(2+)</name>
        <dbReference type="ChEBI" id="CHEBI:29035"/>
    </cofactor>
</comment>
<dbReference type="Pfam" id="PF00557">
    <property type="entry name" value="Peptidase_M24"/>
    <property type="match status" value="1"/>
</dbReference>
<evidence type="ECO:0000313" key="8">
    <source>
        <dbReference type="Proteomes" id="UP000218811"/>
    </source>
</evidence>
<evidence type="ECO:0000256" key="5">
    <source>
        <dbReference type="ARBA" id="ARBA00023211"/>
    </source>
</evidence>
<dbReference type="Pfam" id="PF05195">
    <property type="entry name" value="AMP_N"/>
    <property type="match status" value="1"/>
</dbReference>
<keyword evidence="3" id="KW-0479">Metal-binding</keyword>
<organism evidence="7 8">
    <name type="scientific">Wolfiporia cocos (strain MD-104)</name>
    <name type="common">Brown rot fungus</name>
    <dbReference type="NCBI Taxonomy" id="742152"/>
    <lineage>
        <taxon>Eukaryota</taxon>
        <taxon>Fungi</taxon>
        <taxon>Dikarya</taxon>
        <taxon>Basidiomycota</taxon>
        <taxon>Agaricomycotina</taxon>
        <taxon>Agaricomycetes</taxon>
        <taxon>Polyporales</taxon>
        <taxon>Phaeolaceae</taxon>
        <taxon>Wolfiporia</taxon>
    </lineage>
</organism>
<evidence type="ECO:0000256" key="2">
    <source>
        <dbReference type="ARBA" id="ARBA00008766"/>
    </source>
</evidence>
<evidence type="ECO:0000259" key="6">
    <source>
        <dbReference type="SMART" id="SM01011"/>
    </source>
</evidence>
<sequence length="505" mass="55774">MLFRPTLRHTARTYRWQCTRTNSTFVKPSQFGQPLHPSHPHLVKDGELTPGIHADEYESRRRALMEGLPPNSLVICAAAKVKYMSGRTYKFRQGSDFLYLSGLLEPSAAFLLRSSPSTPRGYTYSIFHHFHTPSQALWDGPRTNDITLHDLFGADDVCPIDELPRALKKALRDADYVYVDQPQETRRTRKSGSAWKALLEHLAPASLADAKADLLSALSDLGARSGKIRPLAPEVGRLRAIKSPAEQKIMRAAADVSAHAHTKTMRFAQPGMSEHVLAAHFEYLCAREWSQRPAYVPVVASGPNALTIHYTANDQLIREDELVLIDAGCELDGYASDITRTFPASGRFTPAQAELYSAVLAAQKRLVSLSNASAGYSLYQLHTESVHLLADELRAIGFNLDRSSVGLMAELYPHFVGHPVGIDLHESSHFDRDAPLKPGMVITIEPGIYVPPRPHYPKHFHNIGIRIEDEVLVGETYPTVLSVNAPKEVADVEGACTGALGLEPL</sequence>
<gene>
    <name evidence="7" type="ORF">WOLCODRAFT_100967</name>
</gene>
<dbReference type="InterPro" id="IPR000994">
    <property type="entry name" value="Pept_M24"/>
</dbReference>
<dbReference type="CDD" id="cd01087">
    <property type="entry name" value="Prolidase"/>
    <property type="match status" value="1"/>
</dbReference>
<dbReference type="SMART" id="SM01011">
    <property type="entry name" value="AMP_N"/>
    <property type="match status" value="1"/>
</dbReference>
<dbReference type="InterPro" id="IPR001714">
    <property type="entry name" value="Pept_M24_MAP"/>
</dbReference>
<dbReference type="Proteomes" id="UP000218811">
    <property type="component" value="Unassembled WGS sequence"/>
</dbReference>
<dbReference type="PRINTS" id="PR00599">
    <property type="entry name" value="MAPEPTIDASE"/>
</dbReference>
<dbReference type="GO" id="GO:0070006">
    <property type="term" value="F:metalloaminopeptidase activity"/>
    <property type="evidence" value="ECO:0007669"/>
    <property type="project" value="InterPro"/>
</dbReference>
<evidence type="ECO:0000256" key="4">
    <source>
        <dbReference type="ARBA" id="ARBA00022801"/>
    </source>
</evidence>
<dbReference type="OrthoDB" id="4215474at2759"/>
<dbReference type="Gene3D" id="3.40.350.10">
    <property type="entry name" value="Creatinase/prolidase N-terminal domain"/>
    <property type="match status" value="1"/>
</dbReference>
<evidence type="ECO:0000256" key="1">
    <source>
        <dbReference type="ARBA" id="ARBA00001936"/>
    </source>
</evidence>
<dbReference type="AlphaFoldDB" id="A0A2H3JZP3"/>
<keyword evidence="8" id="KW-1185">Reference proteome</keyword>
<dbReference type="InterPro" id="IPR052433">
    <property type="entry name" value="X-Pro_dipept-like"/>
</dbReference>
<feature type="domain" description="Aminopeptidase P N-terminal" evidence="6">
    <location>
        <begin position="52"/>
        <end position="188"/>
    </location>
</feature>
<proteinExistence type="inferred from homology"/>
<evidence type="ECO:0000313" key="7">
    <source>
        <dbReference type="EMBL" id="PCH41637.1"/>
    </source>
</evidence>
<dbReference type="InterPro" id="IPR007865">
    <property type="entry name" value="Aminopep_P_N"/>
</dbReference>
<dbReference type="EMBL" id="KB468113">
    <property type="protein sequence ID" value="PCH41637.1"/>
    <property type="molecule type" value="Genomic_DNA"/>
</dbReference>
<dbReference type="OMA" id="DSYFWYL"/>
<dbReference type="SUPFAM" id="SSF53092">
    <property type="entry name" value="Creatinase/prolidase N-terminal domain"/>
    <property type="match status" value="1"/>
</dbReference>
<keyword evidence="5" id="KW-0464">Manganese</keyword>
<dbReference type="PANTHER" id="PTHR43226">
    <property type="entry name" value="XAA-PRO AMINOPEPTIDASE 3"/>
    <property type="match status" value="1"/>
</dbReference>
<dbReference type="SUPFAM" id="SSF55920">
    <property type="entry name" value="Creatinase/aminopeptidase"/>
    <property type="match status" value="1"/>
</dbReference>
<accession>A0A2H3JZP3</accession>
<reference evidence="7 8" key="1">
    <citation type="journal article" date="2012" name="Science">
        <title>The Paleozoic origin of enzymatic lignin decomposition reconstructed from 31 fungal genomes.</title>
        <authorList>
            <person name="Floudas D."/>
            <person name="Binder M."/>
            <person name="Riley R."/>
            <person name="Barry K."/>
            <person name="Blanchette R.A."/>
            <person name="Henrissat B."/>
            <person name="Martinez A.T."/>
            <person name="Otillar R."/>
            <person name="Spatafora J.W."/>
            <person name="Yadav J.S."/>
            <person name="Aerts A."/>
            <person name="Benoit I."/>
            <person name="Boyd A."/>
            <person name="Carlson A."/>
            <person name="Copeland A."/>
            <person name="Coutinho P.M."/>
            <person name="de Vries R.P."/>
            <person name="Ferreira P."/>
            <person name="Findley K."/>
            <person name="Foster B."/>
            <person name="Gaskell J."/>
            <person name="Glotzer D."/>
            <person name="Gorecki P."/>
            <person name="Heitman J."/>
            <person name="Hesse C."/>
            <person name="Hori C."/>
            <person name="Igarashi K."/>
            <person name="Jurgens J.A."/>
            <person name="Kallen N."/>
            <person name="Kersten P."/>
            <person name="Kohler A."/>
            <person name="Kuees U."/>
            <person name="Kumar T.K.A."/>
            <person name="Kuo A."/>
            <person name="LaButti K."/>
            <person name="Larrondo L.F."/>
            <person name="Lindquist E."/>
            <person name="Ling A."/>
            <person name="Lombard V."/>
            <person name="Lucas S."/>
            <person name="Lundell T."/>
            <person name="Martin R."/>
            <person name="McLaughlin D.J."/>
            <person name="Morgenstern I."/>
            <person name="Morin E."/>
            <person name="Murat C."/>
            <person name="Nagy L.G."/>
            <person name="Nolan M."/>
            <person name="Ohm R.A."/>
            <person name="Patyshakuliyeva A."/>
            <person name="Rokas A."/>
            <person name="Ruiz-Duenas F.J."/>
            <person name="Sabat G."/>
            <person name="Salamov A."/>
            <person name="Samejima M."/>
            <person name="Schmutz J."/>
            <person name="Slot J.C."/>
            <person name="St John F."/>
            <person name="Stenlid J."/>
            <person name="Sun H."/>
            <person name="Sun S."/>
            <person name="Syed K."/>
            <person name="Tsang A."/>
            <person name="Wiebenga A."/>
            <person name="Young D."/>
            <person name="Pisabarro A."/>
            <person name="Eastwood D.C."/>
            <person name="Martin F."/>
            <person name="Cullen D."/>
            <person name="Grigoriev I.V."/>
            <person name="Hibbett D.S."/>
        </authorList>
    </citation>
    <scope>NUCLEOTIDE SEQUENCE [LARGE SCALE GENOMIC DNA]</scope>
    <source>
        <strain evidence="7 8">MD-104</strain>
    </source>
</reference>
<dbReference type="InterPro" id="IPR029149">
    <property type="entry name" value="Creatin/AminoP/Spt16_N"/>
</dbReference>
<evidence type="ECO:0000256" key="3">
    <source>
        <dbReference type="ARBA" id="ARBA00022723"/>
    </source>
</evidence>
<keyword evidence="4" id="KW-0378">Hydrolase</keyword>
<dbReference type="GO" id="GO:0005739">
    <property type="term" value="C:mitochondrion"/>
    <property type="evidence" value="ECO:0007669"/>
    <property type="project" value="TreeGrafter"/>
</dbReference>
<dbReference type="GO" id="GO:0006508">
    <property type="term" value="P:proteolysis"/>
    <property type="evidence" value="ECO:0007669"/>
    <property type="project" value="TreeGrafter"/>
</dbReference>
<dbReference type="GO" id="GO:0030145">
    <property type="term" value="F:manganese ion binding"/>
    <property type="evidence" value="ECO:0007669"/>
    <property type="project" value="InterPro"/>
</dbReference>
<comment type="similarity">
    <text evidence="2">Belongs to the peptidase M24B family.</text>
</comment>
<dbReference type="PANTHER" id="PTHR43226:SF4">
    <property type="entry name" value="XAA-PRO AMINOPEPTIDASE 3"/>
    <property type="match status" value="1"/>
</dbReference>
<dbReference type="STRING" id="742152.A0A2H3JZP3"/>
<dbReference type="InterPro" id="IPR036005">
    <property type="entry name" value="Creatinase/aminopeptidase-like"/>
</dbReference>
<dbReference type="Gene3D" id="3.90.230.10">
    <property type="entry name" value="Creatinase/methionine aminopeptidase superfamily"/>
    <property type="match status" value="1"/>
</dbReference>
<name>A0A2H3JZP3_WOLCO</name>
<protein>
    <recommendedName>
        <fullName evidence="6">Aminopeptidase P N-terminal domain-containing protein</fullName>
    </recommendedName>
</protein>